<reference evidence="9" key="1">
    <citation type="journal article" date="2019" name="Int. J. Syst. Evol. Microbiol.">
        <title>The Global Catalogue of Microorganisms (GCM) 10K type strain sequencing project: providing services to taxonomists for standard genome sequencing and annotation.</title>
        <authorList>
            <consortium name="The Broad Institute Genomics Platform"/>
            <consortium name="The Broad Institute Genome Sequencing Center for Infectious Disease"/>
            <person name="Wu L."/>
            <person name="Ma J."/>
        </authorList>
    </citation>
    <scope>NUCLEOTIDE SEQUENCE [LARGE SCALE GENOMIC DNA]</scope>
    <source>
        <strain evidence="9">JCM 17728</strain>
    </source>
</reference>
<dbReference type="PANTHER" id="PTHR32125:SF4">
    <property type="entry name" value="2-C-METHYL-D-ERYTHRITOL 4-PHOSPHATE CYTIDYLYLTRANSFERASE, CHLOROPLASTIC"/>
    <property type="match status" value="1"/>
</dbReference>
<evidence type="ECO:0000256" key="7">
    <source>
        <dbReference type="HAMAP-Rule" id="MF_00108"/>
    </source>
</evidence>
<dbReference type="InterPro" id="IPR018294">
    <property type="entry name" value="ISPD_synthase_CS"/>
</dbReference>
<evidence type="ECO:0000256" key="1">
    <source>
        <dbReference type="ARBA" id="ARBA00001282"/>
    </source>
</evidence>
<evidence type="ECO:0000256" key="2">
    <source>
        <dbReference type="ARBA" id="ARBA00004787"/>
    </source>
</evidence>
<dbReference type="PANTHER" id="PTHR32125">
    <property type="entry name" value="2-C-METHYL-D-ERYTHRITOL 4-PHOSPHATE CYTIDYLYLTRANSFERASE, CHLOROPLASTIC"/>
    <property type="match status" value="1"/>
</dbReference>
<comment type="function">
    <text evidence="7">Catalyzes the formation of 4-diphosphocytidyl-2-C-methyl-D-erythritol from CTP and 2-C-methyl-D-erythritol 4-phosphate (MEP).</text>
</comment>
<dbReference type="Proteomes" id="UP001501011">
    <property type="component" value="Unassembled WGS sequence"/>
</dbReference>
<comment type="caution">
    <text evidence="8">The sequence shown here is derived from an EMBL/GenBank/DDBJ whole genome shotgun (WGS) entry which is preliminary data.</text>
</comment>
<evidence type="ECO:0000313" key="8">
    <source>
        <dbReference type="EMBL" id="GAA4364319.1"/>
    </source>
</evidence>
<protein>
    <recommendedName>
        <fullName evidence="7">2-C-methyl-D-erythritol 4-phosphate cytidylyltransferase</fullName>
        <ecNumber evidence="7">2.7.7.60</ecNumber>
    </recommendedName>
    <alternativeName>
        <fullName evidence="7">4-diphosphocytidyl-2C-methyl-D-erythritol synthase</fullName>
    </alternativeName>
    <alternativeName>
        <fullName evidence="7">MEP cytidylyltransferase</fullName>
        <shortName evidence="7">MCT</shortName>
    </alternativeName>
</protein>
<dbReference type="InterPro" id="IPR050088">
    <property type="entry name" value="IspD/TarI_cytidylyltransf_bact"/>
</dbReference>
<proteinExistence type="inferred from homology"/>
<accession>A0ABP8IPH9</accession>
<keyword evidence="6 7" id="KW-0414">Isoprene biosynthesis</keyword>
<dbReference type="HAMAP" id="MF_00108">
    <property type="entry name" value="IspD"/>
    <property type="match status" value="1"/>
</dbReference>
<organism evidence="8 9">
    <name type="scientific">Kangiella marina</name>
    <dbReference type="NCBI Taxonomy" id="1079178"/>
    <lineage>
        <taxon>Bacteria</taxon>
        <taxon>Pseudomonadati</taxon>
        <taxon>Pseudomonadota</taxon>
        <taxon>Gammaproteobacteria</taxon>
        <taxon>Kangiellales</taxon>
        <taxon>Kangiellaceae</taxon>
        <taxon>Kangiella</taxon>
    </lineage>
</organism>
<dbReference type="SUPFAM" id="SSF53448">
    <property type="entry name" value="Nucleotide-diphospho-sugar transferases"/>
    <property type="match status" value="1"/>
</dbReference>
<dbReference type="GO" id="GO:0016779">
    <property type="term" value="F:nucleotidyltransferase activity"/>
    <property type="evidence" value="ECO:0007669"/>
    <property type="project" value="UniProtKB-KW"/>
</dbReference>
<dbReference type="EMBL" id="BAABFV010000002">
    <property type="protein sequence ID" value="GAA4364319.1"/>
    <property type="molecule type" value="Genomic_DNA"/>
</dbReference>
<feature type="site" description="Positions MEP for the nucleophilic attack" evidence="7">
    <location>
        <position position="161"/>
    </location>
</feature>
<feature type="site" description="Positions MEP for the nucleophilic attack" evidence="7">
    <location>
        <position position="217"/>
    </location>
</feature>
<comment type="similarity">
    <text evidence="3 7">Belongs to the IspD/TarI cytidylyltransferase family. IspD subfamily.</text>
</comment>
<feature type="site" description="Transition state stabilizer" evidence="7">
    <location>
        <position position="27"/>
    </location>
</feature>
<keyword evidence="4 7" id="KW-0808">Transferase</keyword>
<feature type="site" description="Transition state stabilizer" evidence="7">
    <location>
        <position position="20"/>
    </location>
</feature>
<dbReference type="PROSITE" id="PS01295">
    <property type="entry name" value="ISPD"/>
    <property type="match status" value="1"/>
</dbReference>
<keyword evidence="9" id="KW-1185">Reference proteome</keyword>
<keyword evidence="5 7" id="KW-0548">Nucleotidyltransferase</keyword>
<dbReference type="Pfam" id="PF01128">
    <property type="entry name" value="IspD"/>
    <property type="match status" value="1"/>
</dbReference>
<dbReference type="InterPro" id="IPR034683">
    <property type="entry name" value="IspD/TarI"/>
</dbReference>
<evidence type="ECO:0000256" key="6">
    <source>
        <dbReference type="ARBA" id="ARBA00023229"/>
    </source>
</evidence>
<dbReference type="InterPro" id="IPR029044">
    <property type="entry name" value="Nucleotide-diphossugar_trans"/>
</dbReference>
<dbReference type="EC" id="2.7.7.60" evidence="7"/>
<evidence type="ECO:0000313" key="9">
    <source>
        <dbReference type="Proteomes" id="UP001501011"/>
    </source>
</evidence>
<dbReference type="NCBIfam" id="TIGR00453">
    <property type="entry name" value="ispD"/>
    <property type="match status" value="1"/>
</dbReference>
<comment type="pathway">
    <text evidence="2 7">Isoprenoid biosynthesis; isopentenyl diphosphate biosynthesis via DXP pathway; isopentenyl diphosphate from 1-deoxy-D-xylulose 5-phosphate: step 2/6.</text>
</comment>
<name>A0ABP8IPH9_9GAMM</name>
<dbReference type="Gene3D" id="3.90.550.10">
    <property type="entry name" value="Spore Coat Polysaccharide Biosynthesis Protein SpsA, Chain A"/>
    <property type="match status" value="1"/>
</dbReference>
<gene>
    <name evidence="7 8" type="primary">ispD</name>
    <name evidence="8" type="ORF">GCM10023151_20430</name>
</gene>
<sequence>MNMSSERIWVVIPAAGIGSRMNSGTPKQYIKIEDKTILEYTINRFLEHSKVHKVVVALNPNDKNWQDLPYQENSRVITTKGGENRVDSVLSGLDQIRQFEGTEHDWVMVHDAARPCLNPRHIDDLVESKATSPDGAILAIGAVDTVKIANNHQSIEATIDRETVWLAQTPQFFPLETLRKAIRVALDSEATVTDEASAMEVAGYHPALVIGSRQNLKVTEPEDLMLASIWLNRGI</sequence>
<comment type="catalytic activity">
    <reaction evidence="1 7">
        <text>2-C-methyl-D-erythritol 4-phosphate + CTP + H(+) = 4-CDP-2-C-methyl-D-erythritol + diphosphate</text>
        <dbReference type="Rhea" id="RHEA:13429"/>
        <dbReference type="ChEBI" id="CHEBI:15378"/>
        <dbReference type="ChEBI" id="CHEBI:33019"/>
        <dbReference type="ChEBI" id="CHEBI:37563"/>
        <dbReference type="ChEBI" id="CHEBI:57823"/>
        <dbReference type="ChEBI" id="CHEBI:58262"/>
        <dbReference type="EC" id="2.7.7.60"/>
    </reaction>
</comment>
<dbReference type="InterPro" id="IPR001228">
    <property type="entry name" value="IspD"/>
</dbReference>
<evidence type="ECO:0000256" key="3">
    <source>
        <dbReference type="ARBA" id="ARBA00009789"/>
    </source>
</evidence>
<dbReference type="CDD" id="cd02516">
    <property type="entry name" value="CDP-ME_synthetase"/>
    <property type="match status" value="1"/>
</dbReference>
<evidence type="ECO:0000256" key="4">
    <source>
        <dbReference type="ARBA" id="ARBA00022679"/>
    </source>
</evidence>
<evidence type="ECO:0000256" key="5">
    <source>
        <dbReference type="ARBA" id="ARBA00022695"/>
    </source>
</evidence>